<dbReference type="Gene3D" id="1.25.40.340">
    <property type="match status" value="1"/>
</dbReference>
<keyword evidence="2 4" id="KW-0418">Kinase</keyword>
<dbReference type="PANTHER" id="PTHR28629:SF4">
    <property type="entry name" value="TRIOKINASE_FMN CYCLASE"/>
    <property type="match status" value="1"/>
</dbReference>
<dbReference type="GO" id="GO:0019563">
    <property type="term" value="P:glycerol catabolic process"/>
    <property type="evidence" value="ECO:0007669"/>
    <property type="project" value="TreeGrafter"/>
</dbReference>
<dbReference type="SUPFAM" id="SSF101473">
    <property type="entry name" value="DhaL-like"/>
    <property type="match status" value="1"/>
</dbReference>
<dbReference type="FunFam" id="1.25.40.340:FF:000002">
    <property type="entry name" value="Dihydroxyacetone kinase, L subunit"/>
    <property type="match status" value="1"/>
</dbReference>
<dbReference type="PANTHER" id="PTHR28629">
    <property type="entry name" value="TRIOKINASE/FMN CYCLASE"/>
    <property type="match status" value="1"/>
</dbReference>
<dbReference type="GO" id="GO:0005829">
    <property type="term" value="C:cytosol"/>
    <property type="evidence" value="ECO:0007669"/>
    <property type="project" value="TreeGrafter"/>
</dbReference>
<evidence type="ECO:0000259" key="3">
    <source>
        <dbReference type="PROSITE" id="PS51480"/>
    </source>
</evidence>
<protein>
    <submittedName>
        <fullName evidence="4">Dihydroxyacetone kinase subunit L</fullName>
    </submittedName>
</protein>
<dbReference type="Pfam" id="PF02734">
    <property type="entry name" value="Dak2"/>
    <property type="match status" value="1"/>
</dbReference>
<dbReference type="InterPro" id="IPR012737">
    <property type="entry name" value="DhaK_L_YcgS"/>
</dbReference>
<accession>A0A2M8P154</accession>
<dbReference type="SMART" id="SM01120">
    <property type="entry name" value="Dak2"/>
    <property type="match status" value="1"/>
</dbReference>
<name>A0A2M8P154_9CHLR</name>
<dbReference type="Proteomes" id="UP000228921">
    <property type="component" value="Unassembled WGS sequence"/>
</dbReference>
<organism evidence="4 5">
    <name type="scientific">Candidatus Thermofonsia Clade 1 bacterium</name>
    <dbReference type="NCBI Taxonomy" id="2364210"/>
    <lineage>
        <taxon>Bacteria</taxon>
        <taxon>Bacillati</taxon>
        <taxon>Chloroflexota</taxon>
        <taxon>Candidatus Thermofontia</taxon>
        <taxon>Candidatus Thermofonsia Clade 1</taxon>
    </lineage>
</organism>
<sequence length="214" mass="22394">MNSVSAAHGKRVLDHLAETIHANAAYLSQLDGAAGDGDHGINMDKGFSKARERTAEGALLSEALRTLGSTLLGEIGGAMGPLYGSFFLEMASACADKREIDAATFRAMLEAALAAVQDLGSAKVGDKTLLDTLVPAVEAYRAAQESGAPFADCLAQMRAAAERGKDSTRDLVAKIGRASRLGERSRGHLDAGATSCFFILSAFAELFSQLLQES</sequence>
<evidence type="ECO:0000256" key="1">
    <source>
        <dbReference type="ARBA" id="ARBA00022679"/>
    </source>
</evidence>
<keyword evidence="1" id="KW-0808">Transferase</keyword>
<comment type="caution">
    <text evidence="4">The sequence shown here is derived from an EMBL/GenBank/DDBJ whole genome shotgun (WGS) entry which is preliminary data.</text>
</comment>
<evidence type="ECO:0000313" key="5">
    <source>
        <dbReference type="Proteomes" id="UP000228921"/>
    </source>
</evidence>
<dbReference type="PROSITE" id="PS51480">
    <property type="entry name" value="DHAL"/>
    <property type="match status" value="1"/>
</dbReference>
<dbReference type="GO" id="GO:0004371">
    <property type="term" value="F:glycerone kinase activity"/>
    <property type="evidence" value="ECO:0007669"/>
    <property type="project" value="InterPro"/>
</dbReference>
<evidence type="ECO:0000256" key="2">
    <source>
        <dbReference type="ARBA" id="ARBA00022777"/>
    </source>
</evidence>
<gene>
    <name evidence="4" type="primary">dhaL</name>
    <name evidence="4" type="ORF">CUN51_05250</name>
</gene>
<dbReference type="NCBIfam" id="TIGR02365">
    <property type="entry name" value="dha_L_ycgS"/>
    <property type="match status" value="1"/>
</dbReference>
<dbReference type="InterPro" id="IPR004007">
    <property type="entry name" value="DhaL_dom"/>
</dbReference>
<proteinExistence type="predicted"/>
<dbReference type="EMBL" id="PGTK01000004">
    <property type="protein sequence ID" value="PJF31273.1"/>
    <property type="molecule type" value="Genomic_DNA"/>
</dbReference>
<evidence type="ECO:0000313" key="4">
    <source>
        <dbReference type="EMBL" id="PJF31273.1"/>
    </source>
</evidence>
<dbReference type="InterPro" id="IPR050861">
    <property type="entry name" value="Dihydroxyacetone_Kinase"/>
</dbReference>
<dbReference type="AlphaFoldDB" id="A0A2M8P154"/>
<dbReference type="InterPro" id="IPR036117">
    <property type="entry name" value="DhaL_dom_sf"/>
</dbReference>
<reference evidence="4 5" key="1">
    <citation type="submission" date="2017-11" db="EMBL/GenBank/DDBJ databases">
        <title>Evolution of Phototrophy in the Chloroflexi Phylum Driven by Horizontal Gene Transfer.</title>
        <authorList>
            <person name="Ward L.M."/>
            <person name="Hemp J."/>
            <person name="Shih P.M."/>
            <person name="Mcglynn S.E."/>
            <person name="Fischer W."/>
        </authorList>
    </citation>
    <scope>NUCLEOTIDE SEQUENCE [LARGE SCALE GENOMIC DNA]</scope>
    <source>
        <strain evidence="4">CP2_2F</strain>
    </source>
</reference>
<feature type="domain" description="DhaL" evidence="3">
    <location>
        <begin position="7"/>
        <end position="205"/>
    </location>
</feature>